<dbReference type="Proteomes" id="UP000266506">
    <property type="component" value="Unassembled WGS sequence"/>
</dbReference>
<dbReference type="GO" id="GO:0006354">
    <property type="term" value="P:DNA-templated transcription elongation"/>
    <property type="evidence" value="ECO:0007669"/>
    <property type="project" value="TreeGrafter"/>
</dbReference>
<dbReference type="AlphaFoldDB" id="A0A397S0S4"/>
<dbReference type="HAMAP" id="MF_00105">
    <property type="entry name" value="GreA_GreB"/>
    <property type="match status" value="1"/>
</dbReference>
<evidence type="ECO:0000256" key="5">
    <source>
        <dbReference type="ARBA" id="ARBA00023163"/>
    </source>
</evidence>
<evidence type="ECO:0000259" key="10">
    <source>
        <dbReference type="Pfam" id="PF01272"/>
    </source>
</evidence>
<evidence type="ECO:0000256" key="8">
    <source>
        <dbReference type="HAMAP-Rule" id="MF_00105"/>
    </source>
</evidence>
<dbReference type="SUPFAM" id="SSF54534">
    <property type="entry name" value="FKBP-like"/>
    <property type="match status" value="1"/>
</dbReference>
<dbReference type="SUPFAM" id="SSF46557">
    <property type="entry name" value="GreA transcript cleavage protein, N-terminal domain"/>
    <property type="match status" value="1"/>
</dbReference>
<dbReference type="GO" id="GO:0003746">
    <property type="term" value="F:translation elongation factor activity"/>
    <property type="evidence" value="ECO:0007669"/>
    <property type="project" value="UniProtKB-KW"/>
</dbReference>
<comment type="function">
    <text evidence="6 8">Necessary for efficient RNA polymerase transcription elongation past template-encoded arresting sites. The arresting sites in DNA have the property of trapping a certain fraction of elongating RNA polymerases that pass through, resulting in locked ternary complexes. Cleavage of the nascent transcript by cleavage factors such as GreA or GreB allows the resumption of elongation from the new 3'terminus. GreA releases sequences of 2 to 3 nucleotides.</text>
</comment>
<dbReference type="InterPro" id="IPR018151">
    <property type="entry name" value="TF_GreA/GreB_CS"/>
</dbReference>
<dbReference type="PROSITE" id="PS00830">
    <property type="entry name" value="GREAB_2"/>
    <property type="match status" value="1"/>
</dbReference>
<evidence type="ECO:0000256" key="2">
    <source>
        <dbReference type="ARBA" id="ARBA00013729"/>
    </source>
</evidence>
<dbReference type="InterPro" id="IPR001437">
    <property type="entry name" value="Tscrpt_elong_fac_GreA/B_C"/>
</dbReference>
<evidence type="ECO:0000256" key="1">
    <source>
        <dbReference type="ARBA" id="ARBA00008213"/>
    </source>
</evidence>
<evidence type="ECO:0000313" key="12">
    <source>
        <dbReference type="EMBL" id="RIA78005.1"/>
    </source>
</evidence>
<evidence type="ECO:0000256" key="6">
    <source>
        <dbReference type="ARBA" id="ARBA00024916"/>
    </source>
</evidence>
<evidence type="ECO:0000256" key="7">
    <source>
        <dbReference type="ARBA" id="ARBA00030776"/>
    </source>
</evidence>
<keyword evidence="4 8" id="KW-0238">DNA-binding</keyword>
<keyword evidence="5 8" id="KW-0804">Transcription</keyword>
<dbReference type="Pfam" id="PF01272">
    <property type="entry name" value="GreA_GreB"/>
    <property type="match status" value="1"/>
</dbReference>
<evidence type="ECO:0000256" key="3">
    <source>
        <dbReference type="ARBA" id="ARBA00023015"/>
    </source>
</evidence>
<dbReference type="InterPro" id="IPR023459">
    <property type="entry name" value="Tscrpt_elong_fac_GreA/B_fam"/>
</dbReference>
<keyword evidence="13" id="KW-1185">Reference proteome</keyword>
<dbReference type="GO" id="GO:0070063">
    <property type="term" value="F:RNA polymerase binding"/>
    <property type="evidence" value="ECO:0007669"/>
    <property type="project" value="InterPro"/>
</dbReference>
<keyword evidence="3 8" id="KW-0805">Transcription regulation</keyword>
<dbReference type="Gene3D" id="3.10.50.30">
    <property type="entry name" value="Transcription elongation factor, GreA/GreB, C-terminal domain"/>
    <property type="match status" value="1"/>
</dbReference>
<evidence type="ECO:0000256" key="4">
    <source>
        <dbReference type="ARBA" id="ARBA00023125"/>
    </source>
</evidence>
<dbReference type="InterPro" id="IPR028624">
    <property type="entry name" value="Tscrpt_elong_fac_GreA/B"/>
</dbReference>
<comment type="similarity">
    <text evidence="1 8">Belongs to the GreA/GreB family.</text>
</comment>
<dbReference type="PANTHER" id="PTHR30437">
    <property type="entry name" value="TRANSCRIPTION ELONGATION FACTOR GREA"/>
    <property type="match status" value="1"/>
</dbReference>
<reference evidence="12 13" key="1">
    <citation type="submission" date="2018-08" db="EMBL/GenBank/DDBJ databases">
        <title>Genomic Encyclopedia of Archaeal and Bacterial Type Strains, Phase II (KMG-II): from individual species to whole genera.</title>
        <authorList>
            <person name="Goeker M."/>
        </authorList>
    </citation>
    <scope>NUCLEOTIDE SEQUENCE [LARGE SCALE GENOMIC DNA]</scope>
    <source>
        <strain evidence="12 13">ATCC 27112</strain>
    </source>
</reference>
<dbReference type="PIRSF" id="PIRSF006092">
    <property type="entry name" value="GreA_GreB"/>
    <property type="match status" value="1"/>
</dbReference>
<dbReference type="Pfam" id="PF03449">
    <property type="entry name" value="GreA_GreB_N"/>
    <property type="match status" value="1"/>
</dbReference>
<dbReference type="InParanoid" id="A0A397S0S4"/>
<keyword evidence="12" id="KW-0251">Elongation factor</keyword>
<proteinExistence type="inferred from homology"/>
<dbReference type="Gene3D" id="1.10.287.180">
    <property type="entry name" value="Transcription elongation factor, GreA/GreB, N-terminal domain"/>
    <property type="match status" value="1"/>
</dbReference>
<evidence type="ECO:0000256" key="9">
    <source>
        <dbReference type="SAM" id="MobiDB-lite"/>
    </source>
</evidence>
<dbReference type="FunFam" id="1.10.287.180:FF:000001">
    <property type="entry name" value="Transcription elongation factor GreA"/>
    <property type="match status" value="1"/>
</dbReference>
<dbReference type="InterPro" id="IPR036953">
    <property type="entry name" value="GreA/GreB_C_sf"/>
</dbReference>
<dbReference type="PANTHER" id="PTHR30437:SF4">
    <property type="entry name" value="TRANSCRIPTION ELONGATION FACTOR GREA"/>
    <property type="match status" value="1"/>
</dbReference>
<dbReference type="RefSeq" id="WP_162849707.1">
    <property type="nucleotide sequence ID" value="NZ_QXEV01000004.1"/>
</dbReference>
<accession>A0A397S0S4</accession>
<evidence type="ECO:0000259" key="11">
    <source>
        <dbReference type="Pfam" id="PF03449"/>
    </source>
</evidence>
<sequence length="148" mass="16831">MVNAKQIDLTVQGKKELEDELEWRKVSERDRIKEAIQVAREQGDLSENADYTSAREEQSKNEARITEIEDMLKHARIVEITTIKIRYVAKNLVKEFQVCGSETDPFAGKISNESPLAKAVLGHKAGDHVFMTTETGKDMEIEVLEIKK</sequence>
<organism evidence="12 13">
    <name type="scientific">Anaeroplasma bactoclasticum</name>
    <dbReference type="NCBI Taxonomy" id="2088"/>
    <lineage>
        <taxon>Bacteria</taxon>
        <taxon>Bacillati</taxon>
        <taxon>Mycoplasmatota</taxon>
        <taxon>Mollicutes</taxon>
        <taxon>Anaeroplasmatales</taxon>
        <taxon>Anaeroplasmataceae</taxon>
        <taxon>Anaeroplasma</taxon>
    </lineage>
</organism>
<gene>
    <name evidence="8" type="primary">greA</name>
    <name evidence="12" type="ORF">EI71_00582</name>
</gene>
<dbReference type="EMBL" id="QXEV01000004">
    <property type="protein sequence ID" value="RIA78005.1"/>
    <property type="molecule type" value="Genomic_DNA"/>
</dbReference>
<comment type="caution">
    <text evidence="12">The sequence shown here is derived from an EMBL/GenBank/DDBJ whole genome shotgun (WGS) entry which is preliminary data.</text>
</comment>
<evidence type="ECO:0000313" key="13">
    <source>
        <dbReference type="Proteomes" id="UP000266506"/>
    </source>
</evidence>
<dbReference type="InterPro" id="IPR022691">
    <property type="entry name" value="Tscrpt_elong_fac_GreA/B_N"/>
</dbReference>
<dbReference type="PROSITE" id="PS00829">
    <property type="entry name" value="GREAB_1"/>
    <property type="match status" value="1"/>
</dbReference>
<feature type="region of interest" description="Disordered" evidence="9">
    <location>
        <begin position="43"/>
        <end position="62"/>
    </location>
</feature>
<feature type="domain" description="Transcription elongation factor GreA/GreB N-terminal" evidence="11">
    <location>
        <begin position="9"/>
        <end position="77"/>
    </location>
</feature>
<name>A0A397S0S4_9MOLU</name>
<dbReference type="InterPro" id="IPR036805">
    <property type="entry name" value="Tscrpt_elong_fac_GreA/B_N_sf"/>
</dbReference>
<feature type="domain" description="Transcription elongation factor GreA/GreB C-terminal" evidence="10">
    <location>
        <begin position="81"/>
        <end position="147"/>
    </location>
</feature>
<dbReference type="GO" id="GO:0003677">
    <property type="term" value="F:DNA binding"/>
    <property type="evidence" value="ECO:0007669"/>
    <property type="project" value="UniProtKB-UniRule"/>
</dbReference>
<dbReference type="GO" id="GO:0032784">
    <property type="term" value="P:regulation of DNA-templated transcription elongation"/>
    <property type="evidence" value="ECO:0007669"/>
    <property type="project" value="UniProtKB-UniRule"/>
</dbReference>
<feature type="compositionally biased region" description="Basic and acidic residues" evidence="9">
    <location>
        <begin position="53"/>
        <end position="62"/>
    </location>
</feature>
<dbReference type="FunCoup" id="A0A397S0S4">
    <property type="interactions" value="206"/>
</dbReference>
<keyword evidence="12" id="KW-0648">Protein biosynthesis</keyword>
<protein>
    <recommendedName>
        <fullName evidence="2 8">Transcription elongation factor GreA</fullName>
    </recommendedName>
    <alternativeName>
        <fullName evidence="7 8">Transcript cleavage factor GreA</fullName>
    </alternativeName>
</protein>